<name>A0A391NNB0_9EUKA</name>
<evidence type="ECO:0000313" key="2">
    <source>
        <dbReference type="Proteomes" id="UP000265618"/>
    </source>
</evidence>
<gene>
    <name evidence="1" type="ORF">KIPB_004005</name>
</gene>
<dbReference type="EMBL" id="BDIP01000819">
    <property type="protein sequence ID" value="GCA62510.1"/>
    <property type="molecule type" value="Genomic_DNA"/>
</dbReference>
<evidence type="ECO:0000313" key="1">
    <source>
        <dbReference type="EMBL" id="GCA62510.1"/>
    </source>
</evidence>
<reference evidence="1 2" key="1">
    <citation type="journal article" date="2018" name="PLoS ONE">
        <title>The draft genome of Kipferlia bialata reveals reductive genome evolution in fornicate parasites.</title>
        <authorList>
            <person name="Tanifuji G."/>
            <person name="Takabayashi S."/>
            <person name="Kume K."/>
            <person name="Takagi M."/>
            <person name="Nakayama T."/>
            <person name="Kamikawa R."/>
            <person name="Inagaki Y."/>
            <person name="Hashimoto T."/>
        </authorList>
    </citation>
    <scope>NUCLEOTIDE SEQUENCE [LARGE SCALE GENOMIC DNA]</scope>
    <source>
        <strain evidence="1">NY0173</strain>
    </source>
</reference>
<accession>A0A391NNB0</accession>
<dbReference type="AlphaFoldDB" id="A0A391NNB0"/>
<keyword evidence="2" id="KW-1185">Reference proteome</keyword>
<dbReference type="Proteomes" id="UP000265618">
    <property type="component" value="Unassembled WGS sequence"/>
</dbReference>
<protein>
    <submittedName>
        <fullName evidence="1">Uncharacterized protein</fullName>
    </submittedName>
</protein>
<proteinExistence type="predicted"/>
<organism evidence="1 2">
    <name type="scientific">Kipferlia bialata</name>
    <dbReference type="NCBI Taxonomy" id="797122"/>
    <lineage>
        <taxon>Eukaryota</taxon>
        <taxon>Metamonada</taxon>
        <taxon>Carpediemonas-like organisms</taxon>
        <taxon>Kipferlia</taxon>
    </lineage>
</organism>
<sequence length="81" mass="8691">MCLHAIGSALLGYIFFEGYKITPPSLSYPPFSDAHTAVASTKGVPDLVQAAADMEQLKSTLESMGLRVRPTTLGSFGEDRE</sequence>
<comment type="caution">
    <text evidence="1">The sequence shown here is derived from an EMBL/GenBank/DDBJ whole genome shotgun (WGS) entry which is preliminary data.</text>
</comment>